<gene>
    <name evidence="1" type="ORF">Indivirus_2_8</name>
</gene>
<reference evidence="1" key="1">
    <citation type="journal article" date="2017" name="Science">
        <title>Giant viruses with an expanded complement of translation system components.</title>
        <authorList>
            <person name="Schulz F."/>
            <person name="Yutin N."/>
            <person name="Ivanova N.N."/>
            <person name="Ortega D.R."/>
            <person name="Lee T.K."/>
            <person name="Vierheilig J."/>
            <person name="Daims H."/>
            <person name="Horn M."/>
            <person name="Wagner M."/>
            <person name="Jensen G.J."/>
            <person name="Kyrpides N.C."/>
            <person name="Koonin E.V."/>
            <person name="Woyke T."/>
        </authorList>
    </citation>
    <scope>NUCLEOTIDE SEQUENCE</scope>
    <source>
        <strain evidence="1">ILV1</strain>
    </source>
</reference>
<dbReference type="SUPFAM" id="SSF140860">
    <property type="entry name" value="Pseudo ankyrin repeat-like"/>
    <property type="match status" value="1"/>
</dbReference>
<accession>A0A1V0SD39</accession>
<evidence type="ECO:0000313" key="1">
    <source>
        <dbReference type="EMBL" id="ARF09629.1"/>
    </source>
</evidence>
<dbReference type="EMBL" id="KY684086">
    <property type="protein sequence ID" value="ARF09629.1"/>
    <property type="molecule type" value="Genomic_DNA"/>
</dbReference>
<sequence length="263" mass="31497">MDELYYDVYTLIFNYLDTKSLTNLLNCNNKNIYNNLIKYIKQTNKYKDIIRYDIYRFEKYYSKFYMKRRPDTLNIIKKGCSLIVFQCVFSWHGIFANDVSWFSSTAESGNLENMKWLEKMGCHIDKYTFDAAIETGILENIQWLHSIDCPYDNCLNLAIRKGNLEIIKYLKGIGLLFDKFTFYDAVIPVLNRTKDFIPNNIFLENLKKLYSKPNYVASRIEIMEWLKLNGCDWGVLTYDILSQYEMPFSQIYKWMYENDCPQY</sequence>
<name>A0A1V0SD39_9VIRU</name>
<protein>
    <submittedName>
        <fullName evidence="1">Ankyrin repeat protein</fullName>
    </submittedName>
</protein>
<proteinExistence type="predicted"/>
<organism evidence="1">
    <name type="scientific">Indivirus ILV1</name>
    <dbReference type="NCBI Taxonomy" id="1977633"/>
    <lineage>
        <taxon>Viruses</taxon>
        <taxon>Varidnaviria</taxon>
        <taxon>Bamfordvirae</taxon>
        <taxon>Nucleocytoviricota</taxon>
        <taxon>Megaviricetes</taxon>
        <taxon>Imitervirales</taxon>
        <taxon>Mimiviridae</taxon>
        <taxon>Klosneuvirinae</taxon>
        <taxon>Indivirus</taxon>
    </lineage>
</organism>